<sequence>MPRRIVRCRFFGDSERAPVVDYLPKGATVRRAARIVSCGGSEIGQRKDGRIRLPRGRAAYFPIGAKPGSLTLTLKKPEA</sequence>
<accession>A0A3E0JZ61</accession>
<dbReference type="AlphaFoldDB" id="A0A3E0JZ61"/>
<dbReference type="Proteomes" id="UP000257014">
    <property type="component" value="Unassembled WGS sequence"/>
</dbReference>
<evidence type="ECO:0000313" key="1">
    <source>
        <dbReference type="EMBL" id="REJ25488.1"/>
    </source>
</evidence>
<proteinExistence type="predicted"/>
<organism evidence="1 2">
    <name type="scientific">Caldibacillus debilis</name>
    <dbReference type="NCBI Taxonomy" id="301148"/>
    <lineage>
        <taxon>Bacteria</taxon>
        <taxon>Bacillati</taxon>
        <taxon>Bacillota</taxon>
        <taxon>Bacilli</taxon>
        <taxon>Bacillales</taxon>
        <taxon>Bacillaceae</taxon>
        <taxon>Caldibacillus</taxon>
    </lineage>
</organism>
<name>A0A3E0JZ61_9BACI</name>
<comment type="caution">
    <text evidence="1">The sequence shown here is derived from an EMBL/GenBank/DDBJ whole genome shotgun (WGS) entry which is preliminary data.</text>
</comment>
<reference evidence="1 2" key="1">
    <citation type="submission" date="2018-03" db="EMBL/GenBank/DDBJ databases">
        <authorList>
            <person name="Keele B.F."/>
        </authorList>
    </citation>
    <scope>NUCLEOTIDE SEQUENCE [LARGE SCALE GENOMIC DNA]</scope>
    <source>
        <strain evidence="1">ZCTH4_d</strain>
    </source>
</reference>
<gene>
    <name evidence="1" type="ORF">C6P37_14730</name>
</gene>
<protein>
    <submittedName>
        <fullName evidence="1">Uncharacterized protein</fullName>
    </submittedName>
</protein>
<dbReference type="EMBL" id="QEWE01000032">
    <property type="protein sequence ID" value="REJ25488.1"/>
    <property type="molecule type" value="Genomic_DNA"/>
</dbReference>
<evidence type="ECO:0000313" key="2">
    <source>
        <dbReference type="Proteomes" id="UP000257014"/>
    </source>
</evidence>